<keyword evidence="5" id="KW-1185">Reference proteome</keyword>
<dbReference type="Proteomes" id="UP000834106">
    <property type="component" value="Chromosome 17"/>
</dbReference>
<keyword evidence="1" id="KW-0649">Protein kinase inhibitor</keyword>
<proteinExistence type="predicted"/>
<dbReference type="PANTHER" id="PTHR33142:SF40">
    <property type="entry name" value="CYCLIN-DEPENDENT PROTEIN KINASE INHIBITOR SMR6"/>
    <property type="match status" value="1"/>
</dbReference>
<evidence type="ECO:0000256" key="3">
    <source>
        <dbReference type="SAM" id="MobiDB-lite"/>
    </source>
</evidence>
<accession>A0AAD2A3C6</accession>
<feature type="region of interest" description="Disordered" evidence="3">
    <location>
        <begin position="31"/>
        <end position="76"/>
    </location>
</feature>
<dbReference type="GO" id="GO:0032875">
    <property type="term" value="P:regulation of DNA endoreduplication"/>
    <property type="evidence" value="ECO:0007669"/>
    <property type="project" value="InterPro"/>
</dbReference>
<reference evidence="4" key="1">
    <citation type="submission" date="2023-05" db="EMBL/GenBank/DDBJ databases">
        <authorList>
            <person name="Huff M."/>
        </authorList>
    </citation>
    <scope>NUCLEOTIDE SEQUENCE</scope>
</reference>
<evidence type="ECO:0000313" key="4">
    <source>
        <dbReference type="EMBL" id="CAI9780617.1"/>
    </source>
</evidence>
<protein>
    <recommendedName>
        <fullName evidence="6">Cyclin-dependent protein kinase inhibitor SMR6</fullName>
    </recommendedName>
</protein>
<dbReference type="GO" id="GO:0004860">
    <property type="term" value="F:protein kinase inhibitor activity"/>
    <property type="evidence" value="ECO:0007669"/>
    <property type="project" value="UniProtKB-KW"/>
</dbReference>
<gene>
    <name evidence="4" type="ORF">FPE_LOCUS28047</name>
</gene>
<name>A0AAD2A3C6_9LAMI</name>
<feature type="compositionally biased region" description="Basic and acidic residues" evidence="3">
    <location>
        <begin position="55"/>
        <end position="64"/>
    </location>
</feature>
<dbReference type="EMBL" id="OU503052">
    <property type="protein sequence ID" value="CAI9780617.1"/>
    <property type="molecule type" value="Genomic_DNA"/>
</dbReference>
<organism evidence="4 5">
    <name type="scientific">Fraxinus pennsylvanica</name>
    <dbReference type="NCBI Taxonomy" id="56036"/>
    <lineage>
        <taxon>Eukaryota</taxon>
        <taxon>Viridiplantae</taxon>
        <taxon>Streptophyta</taxon>
        <taxon>Embryophyta</taxon>
        <taxon>Tracheophyta</taxon>
        <taxon>Spermatophyta</taxon>
        <taxon>Magnoliopsida</taxon>
        <taxon>eudicotyledons</taxon>
        <taxon>Gunneridae</taxon>
        <taxon>Pentapetalae</taxon>
        <taxon>asterids</taxon>
        <taxon>lamiids</taxon>
        <taxon>Lamiales</taxon>
        <taxon>Oleaceae</taxon>
        <taxon>Oleeae</taxon>
        <taxon>Fraxinus</taxon>
    </lineage>
</organism>
<sequence length="104" mass="11733">MGFSKKHQIEGGKESESKKWLIAGKPIWAPLKSISTEPQEGCEDEDARSTTPTGRESRITEKLRCPPAPRKRRPAASCHFNGGREFFNPPDLESLFIRHAERSN</sequence>
<evidence type="ECO:0000313" key="5">
    <source>
        <dbReference type="Proteomes" id="UP000834106"/>
    </source>
</evidence>
<evidence type="ECO:0000256" key="1">
    <source>
        <dbReference type="ARBA" id="ARBA00023013"/>
    </source>
</evidence>
<evidence type="ECO:0008006" key="6">
    <source>
        <dbReference type="Google" id="ProtNLM"/>
    </source>
</evidence>
<dbReference type="PANTHER" id="PTHR33142">
    <property type="entry name" value="CYCLIN-DEPENDENT PROTEIN KINASE INHIBITOR SMR13"/>
    <property type="match status" value="1"/>
</dbReference>
<keyword evidence="2" id="KW-0131">Cell cycle</keyword>
<dbReference type="AlphaFoldDB" id="A0AAD2A3C6"/>
<dbReference type="InterPro" id="IPR040389">
    <property type="entry name" value="SMR"/>
</dbReference>
<evidence type="ECO:0000256" key="2">
    <source>
        <dbReference type="ARBA" id="ARBA00023306"/>
    </source>
</evidence>